<protein>
    <submittedName>
        <fullName evidence="2">Uncharacterized protein</fullName>
    </submittedName>
</protein>
<evidence type="ECO:0000313" key="2">
    <source>
        <dbReference type="EMBL" id="MCL9684750.1"/>
    </source>
</evidence>
<sequence length="177" mass="19197">MKKILITFLLLCIHFNSHASASDFTVCRSTYALCTTAVCQPLPGKAGFATCACKVKTGYSAGTKPCTGIIKTKAGQVVSSRYFPIKAYKSCANDRFWAFCLDSPCVVNPNDPSKASCICSLVKNKGNYVIIPDSHHKTSCTSKIYSSTTVNDVNQITAFLKTHTELPPFPIKVLKGQ</sequence>
<dbReference type="AlphaFoldDB" id="A0A9X2D294"/>
<comment type="caution">
    <text evidence="2">The sequence shown here is derived from an EMBL/GenBank/DDBJ whole genome shotgun (WGS) entry which is preliminary data.</text>
</comment>
<reference evidence="2" key="1">
    <citation type="submission" date="2021-11" db="EMBL/GenBank/DDBJ databases">
        <title>Legionella maioricencis sp. nov., a new species isolated from hot water samples in Mallorca.</title>
        <authorList>
            <person name="Crespi S."/>
            <person name="Drasar V."/>
            <person name="Salva-Serra F."/>
            <person name="Jaen-Luchoro D."/>
            <person name="Pineiro-Iglesias B."/>
            <person name="Aliaga F."/>
            <person name="Fernandez-Juarez V."/>
            <person name="Coll G."/>
            <person name="Moore E.R.B."/>
            <person name="Bennasar-Figueras A."/>
        </authorList>
    </citation>
    <scope>NUCLEOTIDE SEQUENCE</scope>
    <source>
        <strain evidence="2">HCPI-6</strain>
    </source>
</reference>
<name>A0A9X2D294_9GAMM</name>
<dbReference type="Proteomes" id="UP001139721">
    <property type="component" value="Unassembled WGS sequence"/>
</dbReference>
<dbReference type="RefSeq" id="WP_250422059.1">
    <property type="nucleotide sequence ID" value="NZ_JAJKBJ010000014.1"/>
</dbReference>
<dbReference type="EMBL" id="JAJKBJ010000014">
    <property type="protein sequence ID" value="MCL9684750.1"/>
    <property type="molecule type" value="Genomic_DNA"/>
</dbReference>
<keyword evidence="1" id="KW-0732">Signal</keyword>
<organism evidence="2 3">
    <name type="scientific">Legionella maioricensis</name>
    <dbReference type="NCBI Taxonomy" id="2896528"/>
    <lineage>
        <taxon>Bacteria</taxon>
        <taxon>Pseudomonadati</taxon>
        <taxon>Pseudomonadota</taxon>
        <taxon>Gammaproteobacteria</taxon>
        <taxon>Legionellales</taxon>
        <taxon>Legionellaceae</taxon>
        <taxon>Legionella</taxon>
    </lineage>
</organism>
<gene>
    <name evidence="2" type="ORF">LOX96_11650</name>
</gene>
<evidence type="ECO:0000256" key="1">
    <source>
        <dbReference type="SAM" id="SignalP"/>
    </source>
</evidence>
<feature type="signal peptide" evidence="1">
    <location>
        <begin position="1"/>
        <end position="19"/>
    </location>
</feature>
<proteinExistence type="predicted"/>
<accession>A0A9X2D294</accession>
<keyword evidence="3" id="KW-1185">Reference proteome</keyword>
<feature type="chain" id="PRO_5040765763" evidence="1">
    <location>
        <begin position="20"/>
        <end position="177"/>
    </location>
</feature>
<evidence type="ECO:0000313" key="3">
    <source>
        <dbReference type="Proteomes" id="UP001139721"/>
    </source>
</evidence>